<organism evidence="3">
    <name type="scientific">Siphoviridae sp. ctAFE3</name>
    <dbReference type="NCBI Taxonomy" id="2827796"/>
    <lineage>
        <taxon>Viruses</taxon>
        <taxon>Duplodnaviria</taxon>
        <taxon>Heunggongvirae</taxon>
        <taxon>Uroviricota</taxon>
        <taxon>Caudoviricetes</taxon>
    </lineage>
</organism>
<sequence>MLWLYDEHETDFSYNGIVLNAAYNADIHWVLNSSYKLTFKYPTIDNELYAVIEKGMVVKADEHDRKNLFRIKDIDINENENSITVTAYQKTFDYSKRLVNNFSKLNANCQTVLDEWYANFLSSEKDFAYHSNITEHNSFISFKDENDLNPKNSFDLFGKIADTFGGDIDMDNNQISILKRLGRDTEEVLTTAKNITSFVNSSNADDIVTRLYVSSTFKVGDKEEKNKLKEKHKEQMAVLRETQKRYSKESNDKKKAQQMQEEINSRYAKEVAKLNKTVRRSGQVFKTYAQIEAEVRAKYQAREVKANQRKAESQALADKKKAEIEQLKAKQKEEMDALDQEVTINLVVESPLINDYPFINEMTVTNNDLQTAEELEEWALEYFTKDNIDKPKNSIKVTYEQLSENVNRGDTVILKYLKYGVDERIRIVETHYDPVLKRWKEFILGERESNLGREVSSSSKNAENNANAYTDWVSLEFEKKVKEQSENFDKVFGKKEEELTQKIQDGIETSRAEAEVFKFEINDKVQKAISEIEGVDKDLLNKLKNKVDETNRIAETTLKMVGTDDSITYGKNRLEGDTTRDLKAGTYFVELTHNGDGFEVGQKYTISWEAVCNVDDLYDIVVKLSRPVKHDVQVFLMDPTQFYDTMVVSYKPGETTQPLLHVYDAHYIFNVLSPMFKKQDIEMSVRSASTYIVPMEFKEFGDAAYETGNLIGEWSEDTMYVFDGGN</sequence>
<feature type="coiled-coil region" evidence="1">
    <location>
        <begin position="310"/>
        <end position="341"/>
    </location>
</feature>
<evidence type="ECO:0000256" key="1">
    <source>
        <dbReference type="SAM" id="Coils"/>
    </source>
</evidence>
<reference evidence="3" key="1">
    <citation type="journal article" date="2021" name="Proc. Natl. Acad. Sci. U.S.A.">
        <title>A Catalog of Tens of Thousands of Viruses from Human Metagenomes Reveals Hidden Associations with Chronic Diseases.</title>
        <authorList>
            <person name="Tisza M.J."/>
            <person name="Buck C.B."/>
        </authorList>
    </citation>
    <scope>NUCLEOTIDE SEQUENCE</scope>
    <source>
        <strain evidence="3">CtAFE3</strain>
    </source>
</reference>
<feature type="coiled-coil region" evidence="1">
    <location>
        <begin position="222"/>
        <end position="259"/>
    </location>
</feature>
<dbReference type="NCBIfam" id="TIGR01665">
    <property type="entry name" value="put_anti_recept"/>
    <property type="match status" value="1"/>
</dbReference>
<protein>
    <submittedName>
        <fullName evidence="3">Tail protein</fullName>
    </submittedName>
</protein>
<dbReference type="InterPro" id="IPR007119">
    <property type="entry name" value="Phage_tail_spike_N"/>
</dbReference>
<name>A0A8S5S7H8_9CAUD</name>
<proteinExistence type="predicted"/>
<feature type="domain" description="Tail spike" evidence="2">
    <location>
        <begin position="141"/>
        <end position="440"/>
    </location>
</feature>
<keyword evidence="1" id="KW-0175">Coiled coil</keyword>
<dbReference type="Pfam" id="PF06605">
    <property type="entry name" value="Prophage_tail"/>
    <property type="match status" value="1"/>
</dbReference>
<dbReference type="InterPro" id="IPR010572">
    <property type="entry name" value="Tail_dom"/>
</dbReference>
<dbReference type="EMBL" id="BK032542">
    <property type="protein sequence ID" value="DAF46658.1"/>
    <property type="molecule type" value="Genomic_DNA"/>
</dbReference>
<accession>A0A8S5S7H8</accession>
<evidence type="ECO:0000313" key="3">
    <source>
        <dbReference type="EMBL" id="DAF46658.1"/>
    </source>
</evidence>
<evidence type="ECO:0000259" key="2">
    <source>
        <dbReference type="Pfam" id="PF06605"/>
    </source>
</evidence>